<dbReference type="InterPro" id="IPR018200">
    <property type="entry name" value="USP_CS"/>
</dbReference>
<dbReference type="PROSITE" id="PS50235">
    <property type="entry name" value="USP_3"/>
    <property type="match status" value="1"/>
</dbReference>
<dbReference type="RefSeq" id="XP_068369362.1">
    <property type="nucleotide sequence ID" value="XM_068497227.1"/>
</dbReference>
<comment type="caution">
    <text evidence="2">The sequence shown here is derived from an EMBL/GenBank/DDBJ whole genome shotgun (WGS) entry which is preliminary data.</text>
</comment>
<feature type="domain" description="USP" evidence="1">
    <location>
        <begin position="1159"/>
        <end position="1442"/>
    </location>
</feature>
<dbReference type="InterPro" id="IPR050164">
    <property type="entry name" value="Peptidase_C19"/>
</dbReference>
<dbReference type="SUPFAM" id="SSF54001">
    <property type="entry name" value="Cysteine proteinases"/>
    <property type="match status" value="1"/>
</dbReference>
<name>A0A1J4KYI6_9EUKA</name>
<sequence length="1726" mass="201869">MVNISLFNVKFIPMISDNVDPLEHYEIWVPLFNRSLSPHDEYTKYMPGMLNLMESVINTKFLPDPIKNFTDSFLVDVLPNSIKKIVRFQGITSGSEKNHIKKFCQQAVRFLKFALSENATYLYDSLITLLNKDSLYYTKSTNINSHNSLFSDFYTKYFSSDEATLLPEFFKGQVNNLNIDQYKFIFQVYINIRKDKILLKYSHQFTNSIKSTFVAYLNTINNLHDVNTRSLQNTLCNFIELTTFLNLDSPTIDMCFNLFSFLLKCLKSDTVEKQILAAHVISEFCSVNIKSINIISTDKMVPILGEILDIVFSPNSTIIRIDVITLLIKFFELIRERDIITFDHIINLYKFAASAQESEQSPLFTFIAESIYQFSPAIQEKLLEYFLHLPEDSSTFKFYRKFVNQSWKNNPQRALECVSIIMKHATIDENARDTIVQIFQQKSIPNSSLSELIKQILFQFKEKNNNNSHEFYEKVITSMINIMSNVKEIFTNEINQEILELINEENRKSMFNIISSLFSKNSINLTNDFFINIYTSYGSDDTLWIFYKKLVDSSKFIDTSSNYLEIVKQTESFIRSKNRISQTFVNFLISLVSFANKFWFSMSKKSDLLYCVSNEPKHFCLLFQVLVRIDENDDHLIKTLHNYIIEKTTSSLYIAEYLQQWIKDNMFDNQSYTRCLQCLLEFLKISEKNIDPEDFGYPRHRYPNHYIRLKCITQNQYVFDTHIDPECTLSSLLKRLAIRTNEVKVTSAKFPATTNLKQTLTLLGIKNDNEFVFSKSGKQLEKQPSLPYSIELSKTGFVKNIFKNLPTIEQSPPLLDLIYELFCYIPTDQAIKAEDFQSIPQFIQLLTNPSALNIKKKYILQVFITLVLSGINPTLLTEFSQLNGIDAILQLIIENEDNVFYFEVLEYFMNDAFAFSHFDNNFENLLNTIFALIINKCSEYHVFNVLFRCIYHFKPHVLGFIQKYPKILIDAFSNVHPNMWVNFLQFLKFLDCNFLFSCSYQNLHQDQKNLPFFLKIMALSFDLVFMNNNSANLNQDVTQNIFMNKILEIIYSEDFLLKCFEILKWPNALLSIGDVVKIICILIFQNENLKSISRKFETDLYDLALKTDDHIAQSCIFTVLKEIYSSYTEDNLIRLFYSPIFNDRWSYNPEMLIKKEPFTGLRNLGATCFFNSIIQVLYHILPTSYLISTINFENSEFSYLQQLFIQMKYTNRRFCDPSSFIQNWHGWFGELINTREQQDVVEFLDLFLDQLPREVNHFFRGKEINLHKREDGEVFHTEEIPFSTIGVNIHNSKNLNDSLHNLLIPELIETKDSKTNQPIIVQKTYEILEAPPILIIHLRRFEYNLKTYERMKLNNHFEYPNTLNIDFLCKNPPQTNYKLFAIIVHSGNAIGGHYTSYVNLRNKWWGFNDVEVSPISEEELKSITFGNASMISSAYVLFYVKEGFSFEINNKAYSIDDSYDLMNIVSNDSNEKIHSNLGKEKLCTEKVKELHEEITKDNLVFQQTQALFRTPVVDFIQSIDNISVKMEYYVHVLCHSMLNKESELFTRSLLEYIHKKNQFHFCLNYLINCIDDVYENLINCSQEQIANNFKNLIIEISQNNASICFLLLERVKNNISSFRQTPRIFEIIYKILKVAKNELSEESIDKLNQIFIDLVLLAYKDPKPHVLTQFNFSSLFLAMKEISKLSPKFSMGPILPCAKLIKKSTSQSAAFDSLCKETGNVKNKRE</sequence>
<gene>
    <name evidence="2" type="ORF">TRFO_13403</name>
</gene>
<dbReference type="SUPFAM" id="SSF48371">
    <property type="entry name" value="ARM repeat"/>
    <property type="match status" value="1"/>
</dbReference>
<protein>
    <recommendedName>
        <fullName evidence="1">USP domain-containing protein</fullName>
    </recommendedName>
</protein>
<dbReference type="GeneID" id="94831931"/>
<evidence type="ECO:0000313" key="3">
    <source>
        <dbReference type="Proteomes" id="UP000179807"/>
    </source>
</evidence>
<organism evidence="2 3">
    <name type="scientific">Tritrichomonas foetus</name>
    <dbReference type="NCBI Taxonomy" id="1144522"/>
    <lineage>
        <taxon>Eukaryota</taxon>
        <taxon>Metamonada</taxon>
        <taxon>Parabasalia</taxon>
        <taxon>Tritrichomonadida</taxon>
        <taxon>Tritrichomonadidae</taxon>
        <taxon>Tritrichomonas</taxon>
    </lineage>
</organism>
<dbReference type="Proteomes" id="UP000179807">
    <property type="component" value="Unassembled WGS sequence"/>
</dbReference>
<dbReference type="Pfam" id="PF00443">
    <property type="entry name" value="UCH"/>
    <property type="match status" value="1"/>
</dbReference>
<dbReference type="PROSITE" id="PS00973">
    <property type="entry name" value="USP_2"/>
    <property type="match status" value="1"/>
</dbReference>
<accession>A0A1J4KYI6</accession>
<dbReference type="GO" id="GO:0004843">
    <property type="term" value="F:cysteine-type deubiquitinase activity"/>
    <property type="evidence" value="ECO:0007669"/>
    <property type="project" value="InterPro"/>
</dbReference>
<dbReference type="GO" id="GO:0005634">
    <property type="term" value="C:nucleus"/>
    <property type="evidence" value="ECO:0007669"/>
    <property type="project" value="TreeGrafter"/>
</dbReference>
<dbReference type="PROSITE" id="PS00972">
    <property type="entry name" value="USP_1"/>
    <property type="match status" value="1"/>
</dbReference>
<evidence type="ECO:0000259" key="1">
    <source>
        <dbReference type="PROSITE" id="PS50235"/>
    </source>
</evidence>
<dbReference type="OrthoDB" id="2420415at2759"/>
<dbReference type="InterPro" id="IPR038765">
    <property type="entry name" value="Papain-like_cys_pep_sf"/>
</dbReference>
<dbReference type="Gene3D" id="3.90.70.10">
    <property type="entry name" value="Cysteine proteinases"/>
    <property type="match status" value="1"/>
</dbReference>
<dbReference type="FunFam" id="3.90.70.10:FF:000090">
    <property type="entry name" value="Clan CA, family C19, ubiquitin hydrolase-like cysteine peptidase"/>
    <property type="match status" value="1"/>
</dbReference>
<dbReference type="PANTHER" id="PTHR24006">
    <property type="entry name" value="UBIQUITIN CARBOXYL-TERMINAL HYDROLASE"/>
    <property type="match status" value="1"/>
</dbReference>
<dbReference type="GO" id="GO:0005829">
    <property type="term" value="C:cytosol"/>
    <property type="evidence" value="ECO:0007669"/>
    <property type="project" value="TreeGrafter"/>
</dbReference>
<dbReference type="VEuPathDB" id="TrichDB:TRFO_13403"/>
<dbReference type="GO" id="GO:0016579">
    <property type="term" value="P:protein deubiquitination"/>
    <property type="evidence" value="ECO:0007669"/>
    <property type="project" value="InterPro"/>
</dbReference>
<dbReference type="PANTHER" id="PTHR24006:SF827">
    <property type="entry name" value="UBIQUITIN CARBOXYL-TERMINAL HYDROLASE 34"/>
    <property type="match status" value="1"/>
</dbReference>
<dbReference type="InterPro" id="IPR028889">
    <property type="entry name" value="USP"/>
</dbReference>
<keyword evidence="3" id="KW-1185">Reference proteome</keyword>
<dbReference type="InterPro" id="IPR016024">
    <property type="entry name" value="ARM-type_fold"/>
</dbReference>
<reference evidence="2" key="1">
    <citation type="submission" date="2016-10" db="EMBL/GenBank/DDBJ databases">
        <authorList>
            <person name="Benchimol M."/>
            <person name="Almeida L.G."/>
            <person name="Vasconcelos A.T."/>
            <person name="Perreira-Neves A."/>
            <person name="Rosa I.A."/>
            <person name="Tasca T."/>
            <person name="Bogo M.R."/>
            <person name="de Souza W."/>
        </authorList>
    </citation>
    <scope>NUCLEOTIDE SEQUENCE [LARGE SCALE GENOMIC DNA]</scope>
    <source>
        <strain evidence="2">K</strain>
    </source>
</reference>
<evidence type="ECO:0000313" key="2">
    <source>
        <dbReference type="EMBL" id="OHT16226.1"/>
    </source>
</evidence>
<dbReference type="EMBL" id="MLAK01000134">
    <property type="protein sequence ID" value="OHT16226.1"/>
    <property type="molecule type" value="Genomic_DNA"/>
</dbReference>
<dbReference type="InterPro" id="IPR001394">
    <property type="entry name" value="Peptidase_C19_UCH"/>
</dbReference>
<proteinExistence type="predicted"/>